<proteinExistence type="predicted"/>
<dbReference type="EMBL" id="OMOJ01000001">
    <property type="protein sequence ID" value="SPF78171.1"/>
    <property type="molecule type" value="Genomic_DNA"/>
</dbReference>
<evidence type="ECO:0000256" key="2">
    <source>
        <dbReference type="ARBA" id="ARBA00023125"/>
    </source>
</evidence>
<organism evidence="5 6">
    <name type="scientific">Pseudoprimorskyibacter insulae</name>
    <dbReference type="NCBI Taxonomy" id="1695997"/>
    <lineage>
        <taxon>Bacteria</taxon>
        <taxon>Pseudomonadati</taxon>
        <taxon>Pseudomonadota</taxon>
        <taxon>Alphaproteobacteria</taxon>
        <taxon>Rhodobacterales</taxon>
        <taxon>Paracoccaceae</taxon>
        <taxon>Pseudoprimorskyibacter</taxon>
    </lineage>
</organism>
<dbReference type="RefSeq" id="WP_108884840.1">
    <property type="nucleotide sequence ID" value="NZ_OMOJ01000001.1"/>
</dbReference>
<dbReference type="SUPFAM" id="SSF46689">
    <property type="entry name" value="Homeodomain-like"/>
    <property type="match status" value="1"/>
</dbReference>
<reference evidence="6" key="1">
    <citation type="submission" date="2018-03" db="EMBL/GenBank/DDBJ databases">
        <authorList>
            <person name="Rodrigo-Torres L."/>
            <person name="Arahal R. D."/>
            <person name="Lucena T."/>
        </authorList>
    </citation>
    <scope>NUCLEOTIDE SEQUENCE [LARGE SCALE GENOMIC DNA]</scope>
    <source>
        <strain evidence="6">CECT 8871</strain>
    </source>
</reference>
<dbReference type="SMART" id="SM00342">
    <property type="entry name" value="HTH_ARAC"/>
    <property type="match status" value="1"/>
</dbReference>
<dbReference type="InterPro" id="IPR018060">
    <property type="entry name" value="HTH_AraC"/>
</dbReference>
<dbReference type="GO" id="GO:0003700">
    <property type="term" value="F:DNA-binding transcription factor activity"/>
    <property type="evidence" value="ECO:0007669"/>
    <property type="project" value="InterPro"/>
</dbReference>
<keyword evidence="3" id="KW-0804">Transcription</keyword>
<evidence type="ECO:0000313" key="6">
    <source>
        <dbReference type="Proteomes" id="UP000244904"/>
    </source>
</evidence>
<dbReference type="PROSITE" id="PS01124">
    <property type="entry name" value="HTH_ARAC_FAMILY_2"/>
    <property type="match status" value="1"/>
</dbReference>
<dbReference type="InterPro" id="IPR050204">
    <property type="entry name" value="AraC_XylS_family_regulators"/>
</dbReference>
<name>A0A2R8AQ38_9RHOB</name>
<dbReference type="AlphaFoldDB" id="A0A2R8AQ38"/>
<dbReference type="PRINTS" id="PR00032">
    <property type="entry name" value="HTHARAC"/>
</dbReference>
<dbReference type="Gene3D" id="1.10.10.60">
    <property type="entry name" value="Homeodomain-like"/>
    <property type="match status" value="1"/>
</dbReference>
<dbReference type="Pfam" id="PF14525">
    <property type="entry name" value="AraC_binding_2"/>
    <property type="match status" value="1"/>
</dbReference>
<dbReference type="OrthoDB" id="8004517at2"/>
<keyword evidence="2" id="KW-0238">DNA-binding</keyword>
<sequence>MGTQSFTRAGVGTTAVCAHQFDMPTWVDSCTVAPAERLAFWKDQVNRHNGVEIVCSTDDFVGRMHTRVIGELALHDIAISTPHRAIRRQPQKDLCFVSLQLAPTNCRFNGRREHEFTSGSMLIYQASDAYELDFTGESESLVIAVPKSLLSHRVSNLQTHLDEALHYDPAKVSMIANLMRGILASDPNAPQAVEDSLAEALLNLLVATLFDCRDAVSSPATFGAYAMLQRVRAYLNDNIDDPNLNPLGVAEALGITVSYLHKIFLQSQTTLMQYVLAERLERCRRDLAKLDGKDGISQVAYRWGFNDASHFSRSFRKRFGVSPREYRAEVLNRNELLSASGAARV</sequence>
<keyword evidence="6" id="KW-1185">Reference proteome</keyword>
<keyword evidence="1" id="KW-0805">Transcription regulation</keyword>
<dbReference type="GO" id="GO:0043565">
    <property type="term" value="F:sequence-specific DNA binding"/>
    <property type="evidence" value="ECO:0007669"/>
    <property type="project" value="InterPro"/>
</dbReference>
<dbReference type="Proteomes" id="UP000244904">
    <property type="component" value="Unassembled WGS sequence"/>
</dbReference>
<protein>
    <submittedName>
        <fullName evidence="5">Transcriptional activator FeaR</fullName>
    </submittedName>
</protein>
<gene>
    <name evidence="5" type="primary">feaR</name>
    <name evidence="5" type="ORF">PRI8871_00764</name>
</gene>
<evidence type="ECO:0000256" key="1">
    <source>
        <dbReference type="ARBA" id="ARBA00023015"/>
    </source>
</evidence>
<dbReference type="InterPro" id="IPR035418">
    <property type="entry name" value="AraC-bd_2"/>
</dbReference>
<dbReference type="InterPro" id="IPR009057">
    <property type="entry name" value="Homeodomain-like_sf"/>
</dbReference>
<evidence type="ECO:0000256" key="3">
    <source>
        <dbReference type="ARBA" id="ARBA00023163"/>
    </source>
</evidence>
<dbReference type="PANTHER" id="PTHR46796">
    <property type="entry name" value="HTH-TYPE TRANSCRIPTIONAL ACTIVATOR RHAS-RELATED"/>
    <property type="match status" value="1"/>
</dbReference>
<dbReference type="Pfam" id="PF12833">
    <property type="entry name" value="HTH_18"/>
    <property type="match status" value="1"/>
</dbReference>
<dbReference type="InterPro" id="IPR020449">
    <property type="entry name" value="Tscrpt_reg_AraC-type_HTH"/>
</dbReference>
<evidence type="ECO:0000259" key="4">
    <source>
        <dbReference type="PROSITE" id="PS01124"/>
    </source>
</evidence>
<feature type="domain" description="HTH araC/xylS-type" evidence="4">
    <location>
        <begin position="229"/>
        <end position="329"/>
    </location>
</feature>
<accession>A0A2R8AQ38</accession>
<evidence type="ECO:0000313" key="5">
    <source>
        <dbReference type="EMBL" id="SPF78171.1"/>
    </source>
</evidence>
<dbReference type="PANTHER" id="PTHR46796:SF6">
    <property type="entry name" value="ARAC SUBFAMILY"/>
    <property type="match status" value="1"/>
</dbReference>